<dbReference type="WBParaSite" id="TREG1_92650.1">
    <property type="protein sequence ID" value="TREG1_92650.1"/>
    <property type="gene ID" value="TREG1_92650"/>
</dbReference>
<sequence>MVSQRSKLNIIVIVGLCMINLMGIKTDEYMLPMSLGGDGARIVDFKGIIFPLDSDFQLTVQDADCTYQVQYDPFERDDKRQRKTRRNGTKNCKSQQSTSR</sequence>
<evidence type="ECO:0000313" key="3">
    <source>
        <dbReference type="Proteomes" id="UP000050795"/>
    </source>
</evidence>
<name>A0AA85KK03_TRIRE</name>
<feature type="compositionally biased region" description="Polar residues" evidence="1">
    <location>
        <begin position="89"/>
        <end position="100"/>
    </location>
</feature>
<keyword evidence="2" id="KW-1133">Transmembrane helix</keyword>
<organism evidence="3 4">
    <name type="scientific">Trichobilharzia regenti</name>
    <name type="common">Nasal bird schistosome</name>
    <dbReference type="NCBI Taxonomy" id="157069"/>
    <lineage>
        <taxon>Eukaryota</taxon>
        <taxon>Metazoa</taxon>
        <taxon>Spiralia</taxon>
        <taxon>Lophotrochozoa</taxon>
        <taxon>Platyhelminthes</taxon>
        <taxon>Trematoda</taxon>
        <taxon>Digenea</taxon>
        <taxon>Strigeidida</taxon>
        <taxon>Schistosomatoidea</taxon>
        <taxon>Schistosomatidae</taxon>
        <taxon>Trichobilharzia</taxon>
    </lineage>
</organism>
<keyword evidence="2" id="KW-0812">Transmembrane</keyword>
<evidence type="ECO:0000313" key="4">
    <source>
        <dbReference type="WBParaSite" id="TREG1_92650.1"/>
    </source>
</evidence>
<proteinExistence type="predicted"/>
<dbReference type="AlphaFoldDB" id="A0AA85KK03"/>
<feature type="transmembrane region" description="Helical" evidence="2">
    <location>
        <begin position="6"/>
        <end position="24"/>
    </location>
</feature>
<keyword evidence="3" id="KW-1185">Reference proteome</keyword>
<dbReference type="Proteomes" id="UP000050795">
    <property type="component" value="Unassembled WGS sequence"/>
</dbReference>
<reference evidence="3" key="1">
    <citation type="submission" date="2022-06" db="EMBL/GenBank/DDBJ databases">
        <authorList>
            <person name="Berger JAMES D."/>
            <person name="Berger JAMES D."/>
        </authorList>
    </citation>
    <scope>NUCLEOTIDE SEQUENCE [LARGE SCALE GENOMIC DNA]</scope>
</reference>
<evidence type="ECO:0000256" key="1">
    <source>
        <dbReference type="SAM" id="MobiDB-lite"/>
    </source>
</evidence>
<reference evidence="4" key="2">
    <citation type="submission" date="2023-11" db="UniProtKB">
        <authorList>
            <consortium name="WormBaseParasite"/>
        </authorList>
    </citation>
    <scope>IDENTIFICATION</scope>
</reference>
<evidence type="ECO:0000256" key="2">
    <source>
        <dbReference type="SAM" id="Phobius"/>
    </source>
</evidence>
<feature type="region of interest" description="Disordered" evidence="1">
    <location>
        <begin position="76"/>
        <end position="100"/>
    </location>
</feature>
<keyword evidence="2" id="KW-0472">Membrane</keyword>
<accession>A0AA85KK03</accession>
<protein>
    <submittedName>
        <fullName evidence="4">Uncharacterized protein</fullName>
    </submittedName>
</protein>